<feature type="transmembrane region" description="Helical" evidence="1">
    <location>
        <begin position="337"/>
        <end position="358"/>
    </location>
</feature>
<keyword evidence="1" id="KW-0472">Membrane</keyword>
<sequence length="616" mass="64331">MAAKLLQLGLLVGWGALLWAGGLLLVGRAYHLPRRERLAAGLAAGLLVDVLLAGLLSRIAGAGMAFGLAAILTLLLGIAVNLPFGKGNGKDWMPARSDAGLLLILAAGVGVFALIGRGTSPASDAHSLPLVSLLAAGEGVRWAGGALFNEILAAQVMRLGGLSAWLALDLARALSLSLAVLLAGLWARRATGSALAGWCAGLLGWLGGGARWLLLLFPAAVLNWLGTDAQLLRASGSWLGGLANRAGGLDVPFLLASDLPAALFSQGMTGGTLLAGVLLLGAGRWRGWRGALVTGLLLAGAALSAPWFLIVVLTGLLLGGAAAWARGEMNPARRGRWLAWLGMGVGAGLALLALGLPLPAANWRWPPRVISADWGGLSLLNPRHGVVLLVESGWLIALAAPGLAWCWRAWRAGRWYEAGFLSLPLLGGLSLLLGGADWARELQAAVPGFAFSAIGVSAAWMWARRRAGSARGWLAAAWLVALVGGGVSLGAALAAAPRPVLAAFIEPLDAQLMDDHWDALEPQARVFDPRAARGETLFARTSGLDEAAQARLSANPQVEALLAEGVEYLYYGWADWKTNEKAYHQIQELSCARVVSEYAAKRGEDYRVLVDLRGCR</sequence>
<feature type="transmembrane region" description="Helical" evidence="1">
    <location>
        <begin position="38"/>
        <end position="56"/>
    </location>
</feature>
<accession>A0A0P6YDH1</accession>
<organism evidence="2 3">
    <name type="scientific">Ornatilinea apprima</name>
    <dbReference type="NCBI Taxonomy" id="1134406"/>
    <lineage>
        <taxon>Bacteria</taxon>
        <taxon>Bacillati</taxon>
        <taxon>Chloroflexota</taxon>
        <taxon>Anaerolineae</taxon>
        <taxon>Anaerolineales</taxon>
        <taxon>Anaerolineaceae</taxon>
        <taxon>Ornatilinea</taxon>
    </lineage>
</organism>
<gene>
    <name evidence="2" type="ORF">ADN00_01945</name>
</gene>
<feature type="transmembrane region" description="Helical" evidence="1">
    <location>
        <begin position="475"/>
        <end position="496"/>
    </location>
</feature>
<dbReference type="OrthoDB" id="395856at2"/>
<evidence type="ECO:0000256" key="1">
    <source>
        <dbReference type="SAM" id="Phobius"/>
    </source>
</evidence>
<keyword evidence="1" id="KW-1133">Transmembrane helix</keyword>
<feature type="transmembrane region" description="Helical" evidence="1">
    <location>
        <begin position="6"/>
        <end position="26"/>
    </location>
</feature>
<keyword evidence="3" id="KW-1185">Reference proteome</keyword>
<feature type="transmembrane region" description="Helical" evidence="1">
    <location>
        <begin position="164"/>
        <end position="187"/>
    </location>
</feature>
<proteinExistence type="predicted"/>
<evidence type="ECO:0000313" key="3">
    <source>
        <dbReference type="Proteomes" id="UP000050417"/>
    </source>
</evidence>
<comment type="caution">
    <text evidence="2">The sequence shown here is derived from an EMBL/GenBank/DDBJ whole genome shotgun (WGS) entry which is preliminary data.</text>
</comment>
<dbReference type="Proteomes" id="UP000050417">
    <property type="component" value="Unassembled WGS sequence"/>
</dbReference>
<feature type="transmembrane region" description="Helical" evidence="1">
    <location>
        <begin position="194"/>
        <end position="214"/>
    </location>
</feature>
<feature type="transmembrane region" description="Helical" evidence="1">
    <location>
        <begin position="309"/>
        <end position="325"/>
    </location>
</feature>
<feature type="transmembrane region" description="Helical" evidence="1">
    <location>
        <begin position="442"/>
        <end position="463"/>
    </location>
</feature>
<reference evidence="2 3" key="1">
    <citation type="submission" date="2015-07" db="EMBL/GenBank/DDBJ databases">
        <title>Genome sequence of Ornatilinea apprima DSM 23815.</title>
        <authorList>
            <person name="Hemp J."/>
            <person name="Ward L.M."/>
            <person name="Pace L.A."/>
            <person name="Fischer W.W."/>
        </authorList>
    </citation>
    <scope>NUCLEOTIDE SEQUENCE [LARGE SCALE GENOMIC DNA]</scope>
    <source>
        <strain evidence="2 3">P3M-1</strain>
    </source>
</reference>
<dbReference type="AlphaFoldDB" id="A0A0P6YDH1"/>
<feature type="transmembrane region" description="Helical" evidence="1">
    <location>
        <begin position="418"/>
        <end position="436"/>
    </location>
</feature>
<dbReference type="STRING" id="1134406.ADN00_01945"/>
<dbReference type="RefSeq" id="WP_075061280.1">
    <property type="nucleotide sequence ID" value="NZ_LGCL01000007.1"/>
</dbReference>
<feature type="transmembrane region" description="Helical" evidence="1">
    <location>
        <begin position="62"/>
        <end position="85"/>
    </location>
</feature>
<name>A0A0P6YDH1_9CHLR</name>
<feature type="transmembrane region" description="Helical" evidence="1">
    <location>
        <begin position="97"/>
        <end position="115"/>
    </location>
</feature>
<protein>
    <recommendedName>
        <fullName evidence="4">Glycosyltransferase RgtA/B/C/D-like domain-containing protein</fullName>
    </recommendedName>
</protein>
<evidence type="ECO:0008006" key="4">
    <source>
        <dbReference type="Google" id="ProtNLM"/>
    </source>
</evidence>
<dbReference type="EMBL" id="LGCL01000007">
    <property type="protein sequence ID" value="KPL80057.1"/>
    <property type="molecule type" value="Genomic_DNA"/>
</dbReference>
<evidence type="ECO:0000313" key="2">
    <source>
        <dbReference type="EMBL" id="KPL80057.1"/>
    </source>
</evidence>
<feature type="transmembrane region" description="Helical" evidence="1">
    <location>
        <begin position="386"/>
        <end position="406"/>
    </location>
</feature>
<keyword evidence="1" id="KW-0812">Transmembrane</keyword>